<comment type="caution">
    <text evidence="3">The sequence shown here is derived from an EMBL/GenBank/DDBJ whole genome shotgun (WGS) entry which is preliminary data.</text>
</comment>
<evidence type="ECO:0000313" key="4">
    <source>
        <dbReference type="Proteomes" id="UP001216150"/>
    </source>
</evidence>
<dbReference type="InterPro" id="IPR002347">
    <property type="entry name" value="SDR_fam"/>
</dbReference>
<comment type="similarity">
    <text evidence="1">Belongs to the short-chain dehydrogenases/reductases (SDR) family.</text>
</comment>
<dbReference type="Pfam" id="PF00106">
    <property type="entry name" value="adh_short"/>
    <property type="match status" value="1"/>
</dbReference>
<dbReference type="AlphaFoldDB" id="A0AAD6E2C8"/>
<evidence type="ECO:0000256" key="1">
    <source>
        <dbReference type="ARBA" id="ARBA00006484"/>
    </source>
</evidence>
<name>A0AAD6E2C8_9EURO</name>
<evidence type="ECO:0000256" key="2">
    <source>
        <dbReference type="ARBA" id="ARBA00023002"/>
    </source>
</evidence>
<gene>
    <name evidence="3" type="ORF">N7450_000279</name>
</gene>
<dbReference type="PANTHER" id="PTHR43639">
    <property type="entry name" value="OXIDOREDUCTASE, SHORT-CHAIN DEHYDROGENASE/REDUCTASE FAMILY (AFU_ORTHOLOGUE AFUA_5G02870)"/>
    <property type="match status" value="1"/>
</dbReference>
<evidence type="ECO:0000313" key="3">
    <source>
        <dbReference type="EMBL" id="KAJ5599212.1"/>
    </source>
</evidence>
<keyword evidence="2" id="KW-0560">Oxidoreductase</keyword>
<dbReference type="EMBL" id="JAQJAC010000001">
    <property type="protein sequence ID" value="KAJ5599212.1"/>
    <property type="molecule type" value="Genomic_DNA"/>
</dbReference>
<keyword evidence="4" id="KW-1185">Reference proteome</keyword>
<dbReference type="GO" id="GO:0016491">
    <property type="term" value="F:oxidoreductase activity"/>
    <property type="evidence" value="ECO:0007669"/>
    <property type="project" value="UniProtKB-KW"/>
</dbReference>
<dbReference type="PANTHER" id="PTHR43639:SF1">
    <property type="entry name" value="SHORT-CHAIN DEHYDROGENASE_REDUCTASE FAMILY PROTEIN"/>
    <property type="match status" value="1"/>
</dbReference>
<dbReference type="PRINTS" id="PR00081">
    <property type="entry name" value="GDHRDH"/>
</dbReference>
<organism evidence="3 4">
    <name type="scientific">Penicillium hetheringtonii</name>
    <dbReference type="NCBI Taxonomy" id="911720"/>
    <lineage>
        <taxon>Eukaryota</taxon>
        <taxon>Fungi</taxon>
        <taxon>Dikarya</taxon>
        <taxon>Ascomycota</taxon>
        <taxon>Pezizomycotina</taxon>
        <taxon>Eurotiomycetes</taxon>
        <taxon>Eurotiomycetidae</taxon>
        <taxon>Eurotiales</taxon>
        <taxon>Aspergillaceae</taxon>
        <taxon>Penicillium</taxon>
    </lineage>
</organism>
<sequence length="267" mass="29485">MESKVAIVTGGADGFGAAISDRFHQEGYQVIIIDIDREKGELKASSASNLHFILGDVAQQETWNQVLAFARANFGRLDVVVNNAGITGSQSPVHTKDMEEYERTFNINVRPIFCSAQSIVPFMMEQGYGVFVNIARQVNFDEEKTDPWMVLTIDLAPAAPAHVQDSLSTMHQRQQSMSRPKQWHWSMRPPLDSIASHLQLAIPQCALKASIGSGPDSQDRLQKIEDLLPMKRVTQPVDIANAVWYLATDQSSFVTGTTLEVDGGRGV</sequence>
<dbReference type="Gene3D" id="3.40.50.720">
    <property type="entry name" value="NAD(P)-binding Rossmann-like Domain"/>
    <property type="match status" value="2"/>
</dbReference>
<dbReference type="Proteomes" id="UP001216150">
    <property type="component" value="Unassembled WGS sequence"/>
</dbReference>
<proteinExistence type="inferred from homology"/>
<dbReference type="Pfam" id="PF13561">
    <property type="entry name" value="adh_short_C2"/>
    <property type="match status" value="1"/>
</dbReference>
<reference evidence="3 4" key="1">
    <citation type="journal article" date="2023" name="IMA Fungus">
        <title>Comparative genomic study of the Penicillium genus elucidates a diverse pangenome and 15 lateral gene transfer events.</title>
        <authorList>
            <person name="Petersen C."/>
            <person name="Sorensen T."/>
            <person name="Nielsen M.R."/>
            <person name="Sondergaard T.E."/>
            <person name="Sorensen J.L."/>
            <person name="Fitzpatrick D.A."/>
            <person name="Frisvad J.C."/>
            <person name="Nielsen K.L."/>
        </authorList>
    </citation>
    <scope>NUCLEOTIDE SEQUENCE [LARGE SCALE GENOMIC DNA]</scope>
    <source>
        <strain evidence="3 4">IBT 29057</strain>
    </source>
</reference>
<protein>
    <submittedName>
        <fullName evidence="3">Uncharacterized protein</fullName>
    </submittedName>
</protein>
<dbReference type="SUPFAM" id="SSF51735">
    <property type="entry name" value="NAD(P)-binding Rossmann-fold domains"/>
    <property type="match status" value="1"/>
</dbReference>
<dbReference type="InterPro" id="IPR036291">
    <property type="entry name" value="NAD(P)-bd_dom_sf"/>
</dbReference>
<accession>A0AAD6E2C8</accession>